<proteinExistence type="predicted"/>
<sequence>MNSTEKGFLTFMRNELNMGQIFSESYFENASKSMEKFKEGQASCPA</sequence>
<dbReference type="HOGENOM" id="CLU_3181519_0_0_4"/>
<reference evidence="1 2" key="1">
    <citation type="journal article" date="2013" name="Genome Biol.">
        <title>Genomic analysis reveals key aspects of prokaryotic symbiosis in the phototrophic consortium "Chlorochromatium aggregatum".</title>
        <authorList>
            <person name="Liu Z."/>
            <person name="Muller J."/>
            <person name="Li T."/>
            <person name="Alvey R.M."/>
            <person name="Vogl K."/>
            <person name="Frigaard N.U."/>
            <person name="Rockwell N.C."/>
            <person name="Boyd E.S."/>
            <person name="Tomsho L.P."/>
            <person name="Schuster S.C."/>
            <person name="Henke P."/>
            <person name="Rohde M."/>
            <person name="Overmann J."/>
            <person name="Bryant D.A."/>
        </authorList>
    </citation>
    <scope>NUCLEOTIDE SEQUENCE [LARGE SCALE GENOMIC DNA]</scope>
    <source>
        <strain evidence="1">CR</strain>
    </source>
</reference>
<dbReference type="STRING" id="946483.Cenrod_2359"/>
<evidence type="ECO:0000313" key="2">
    <source>
        <dbReference type="Proteomes" id="UP000017184"/>
    </source>
</evidence>
<gene>
    <name evidence="1" type="ORF">Cenrod_2359</name>
</gene>
<dbReference type="AlphaFoldDB" id="U5NDX5"/>
<dbReference type="PATRIC" id="fig|946483.4.peg.2377"/>
<dbReference type="EMBL" id="CP004885">
    <property type="protein sequence ID" value="AGX88418.1"/>
    <property type="molecule type" value="Genomic_DNA"/>
</dbReference>
<accession>U5NDX5</accession>
<dbReference type="KEGG" id="cbx:Cenrod_2359"/>
<keyword evidence="2" id="KW-1185">Reference proteome</keyword>
<dbReference type="Proteomes" id="UP000017184">
    <property type="component" value="Chromosome"/>
</dbReference>
<protein>
    <submittedName>
        <fullName evidence="1">Uncharacterized protein</fullName>
    </submittedName>
</protein>
<dbReference type="eggNOG" id="ENOG50315W9">
    <property type="taxonomic scope" value="Bacteria"/>
</dbReference>
<evidence type="ECO:0000313" key="1">
    <source>
        <dbReference type="EMBL" id="AGX88418.1"/>
    </source>
</evidence>
<name>U5NDX5_9BURK</name>
<organism evidence="1 2">
    <name type="scientific">Candidatus Symbiobacter mobilis CR</name>
    <dbReference type="NCBI Taxonomy" id="946483"/>
    <lineage>
        <taxon>Bacteria</taxon>
        <taxon>Pseudomonadati</taxon>
        <taxon>Pseudomonadota</taxon>
        <taxon>Betaproteobacteria</taxon>
        <taxon>Burkholderiales</taxon>
        <taxon>Comamonadaceae</taxon>
    </lineage>
</organism>